<protein>
    <submittedName>
        <fullName evidence="1">Uncharacterized protein</fullName>
    </submittedName>
</protein>
<name>A0A0H5REY6_9EUKA</name>
<dbReference type="EMBL" id="HACM01006738">
    <property type="protein sequence ID" value="CRZ07180.1"/>
    <property type="molecule type" value="Transcribed_RNA"/>
</dbReference>
<reference evidence="1" key="1">
    <citation type="submission" date="2015-04" db="EMBL/GenBank/DDBJ databases">
        <title>The genome sequence of the plant pathogenic Rhizarian Plasmodiophora brassicae reveals insights in its biotrophic life cycle and the origin of chitin synthesis.</title>
        <authorList>
            <person name="Schwelm A."/>
            <person name="Fogelqvist J."/>
            <person name="Knaust A."/>
            <person name="Julke S."/>
            <person name="Lilja T."/>
            <person name="Dhandapani V."/>
            <person name="Bonilla-Rosso G."/>
            <person name="Karlsson M."/>
            <person name="Shevchenko A."/>
            <person name="Choi S.R."/>
            <person name="Kim H.G."/>
            <person name="Park J.Y."/>
            <person name="Lim Y.P."/>
            <person name="Ludwig-Muller J."/>
            <person name="Dixelius C."/>
        </authorList>
    </citation>
    <scope>NUCLEOTIDE SEQUENCE</scope>
    <source>
        <tissue evidence="1">Potato root galls</tissue>
    </source>
</reference>
<sequence>MSSAGIARCDLYCLQMKQLLDLQTILVASPKRIASRNHLRTKANGISSSNAWHVRVEIDAPELNVTGDVLKSQALSFQDPILKNLRSLHQSGFEQETGLLQMAGSIATR</sequence>
<dbReference type="AlphaFoldDB" id="A0A0H5REY6"/>
<dbReference type="EMBL" id="HACM01006737">
    <property type="protein sequence ID" value="CRZ07179.1"/>
    <property type="molecule type" value="Transcribed_RNA"/>
</dbReference>
<accession>A0A0H5REY6</accession>
<organism evidence="1">
    <name type="scientific">Spongospora subterranea</name>
    <dbReference type="NCBI Taxonomy" id="70186"/>
    <lineage>
        <taxon>Eukaryota</taxon>
        <taxon>Sar</taxon>
        <taxon>Rhizaria</taxon>
        <taxon>Endomyxa</taxon>
        <taxon>Phytomyxea</taxon>
        <taxon>Plasmodiophorida</taxon>
        <taxon>Plasmodiophoridae</taxon>
        <taxon>Spongospora</taxon>
    </lineage>
</organism>
<proteinExistence type="predicted"/>
<evidence type="ECO:0000313" key="1">
    <source>
        <dbReference type="EMBL" id="CRZ07179.1"/>
    </source>
</evidence>